<evidence type="ECO:0000313" key="2">
    <source>
        <dbReference type="EMBL" id="KAA0025883.1"/>
    </source>
</evidence>
<dbReference type="AlphaFoldDB" id="A0A5A7SMI1"/>
<gene>
    <name evidence="2" type="ORF">E6C27_scaffold34G001660</name>
</gene>
<evidence type="ECO:0000256" key="1">
    <source>
        <dbReference type="SAM" id="MobiDB-lite"/>
    </source>
</evidence>
<dbReference type="EMBL" id="SSTE01023063">
    <property type="protein sequence ID" value="KAA0025883.1"/>
    <property type="molecule type" value="Genomic_DNA"/>
</dbReference>
<proteinExistence type="predicted"/>
<accession>A0A5A7SMI1</accession>
<organism evidence="2 3">
    <name type="scientific">Cucumis melo var. makuwa</name>
    <name type="common">Oriental melon</name>
    <dbReference type="NCBI Taxonomy" id="1194695"/>
    <lineage>
        <taxon>Eukaryota</taxon>
        <taxon>Viridiplantae</taxon>
        <taxon>Streptophyta</taxon>
        <taxon>Embryophyta</taxon>
        <taxon>Tracheophyta</taxon>
        <taxon>Spermatophyta</taxon>
        <taxon>Magnoliopsida</taxon>
        <taxon>eudicotyledons</taxon>
        <taxon>Gunneridae</taxon>
        <taxon>Pentapetalae</taxon>
        <taxon>rosids</taxon>
        <taxon>fabids</taxon>
        <taxon>Cucurbitales</taxon>
        <taxon>Cucurbitaceae</taxon>
        <taxon>Benincaseae</taxon>
        <taxon>Cucumis</taxon>
    </lineage>
</organism>
<dbReference type="OrthoDB" id="1938972at2759"/>
<evidence type="ECO:0000313" key="3">
    <source>
        <dbReference type="Proteomes" id="UP000321393"/>
    </source>
</evidence>
<feature type="region of interest" description="Disordered" evidence="1">
    <location>
        <begin position="67"/>
        <end position="103"/>
    </location>
</feature>
<reference evidence="2 3" key="1">
    <citation type="submission" date="2019-08" db="EMBL/GenBank/DDBJ databases">
        <title>Draft genome sequences of two oriental melons (Cucumis melo L. var makuwa).</title>
        <authorList>
            <person name="Kwon S.-Y."/>
        </authorList>
    </citation>
    <scope>NUCLEOTIDE SEQUENCE [LARGE SCALE GENOMIC DNA]</scope>
    <source>
        <strain evidence="3">cv. SW 3</strain>
        <tissue evidence="2">Leaf</tissue>
    </source>
</reference>
<feature type="compositionally biased region" description="Low complexity" evidence="1">
    <location>
        <begin position="73"/>
        <end position="87"/>
    </location>
</feature>
<comment type="caution">
    <text evidence="2">The sequence shown here is derived from an EMBL/GenBank/DDBJ whole genome shotgun (WGS) entry which is preliminary data.</text>
</comment>
<dbReference type="Proteomes" id="UP000321393">
    <property type="component" value="Unassembled WGS sequence"/>
</dbReference>
<protein>
    <recommendedName>
        <fullName evidence="4">Beta-galactosidase</fullName>
    </recommendedName>
</protein>
<sequence>MNLCRDKVWSIPNDAFGPRINIETRIVENQSLCKHKKWHTNDQCWKLHGRPPGGKKWSSNEKQNSGCAYISETTPTNTSQSSGSTTSQIKTPTLNVIAPLSMP</sequence>
<evidence type="ECO:0008006" key="4">
    <source>
        <dbReference type="Google" id="ProtNLM"/>
    </source>
</evidence>
<name>A0A5A7SMI1_CUCMM</name>